<dbReference type="Pfam" id="PF20454">
    <property type="entry name" value="GpA_nuclease"/>
    <property type="match status" value="1"/>
</dbReference>
<evidence type="ECO:0000259" key="1">
    <source>
        <dbReference type="Pfam" id="PF05876"/>
    </source>
</evidence>
<evidence type="ECO:0000259" key="2">
    <source>
        <dbReference type="Pfam" id="PF20454"/>
    </source>
</evidence>
<evidence type="ECO:0000313" key="4">
    <source>
        <dbReference type="Proteomes" id="UP000218327"/>
    </source>
</evidence>
<sequence>MLTASEGRTLRRTFKRARISKRRTIREWAEQMIVIPDGPFKGLRYKVDRTPYAGPLFDAMDSGEFRRMVMTGPAQSGKSLHGFVIPILYSLFELRETVILGVPTMDIAEDKWREDIYPVIMASPELRRMLPTKGGGSRGGFDAAIQFANGATLRSMSGGGDDASRSHFTARIVAMTEVDKMDTAGSKSREADPVTQLEARTNAYGDAGIIYMECTLSTVQGRTNQEIVKSTNSRLVVECPKCKAWVVPGREHFTGWQDASNEDEARAKARFHCPACSKPWTPKQRLSILNMCRMVHAGQSIDSDGNVVGEPAKGKTLGFRWSAFHNKFATEMSLASEEWNAQNADDEDAAEKRMCQFVWAEPYTPPEQDDTVLDITTIIERTAQPTRGIVPRGTLALTAALDPGKYFSWWSVVAWLPGGRGHVVDYGFLRTPSDEMDVELAVGVSLREFRDICDQGWPTEDGDEAIPDQVYYDSGWMAKEAVYPFIRKTNRNEHRAMKGFGTGQHEQRSYNEPKQLTKTIKHIGNRYHAAWIKTQGLFLMEIDADAWKGKSRRALTVEMGKPGSLSLFSVIAPAEHTKFAKHLLAEQPQNEFKPGVGVVTTWIRKQRQNHWFDTLYMNYAAGHLVGVRIVDPDSPVVAKQQTHQRPETNAIQEQLGIVAGGQYLTKRSD</sequence>
<reference evidence="4" key="1">
    <citation type="submission" date="2017-08" db="EMBL/GenBank/DDBJ databases">
        <title>A dynamic microbial community with high functional redundancy inhabits the cold, oxic subseafloor aquifer.</title>
        <authorList>
            <person name="Tully B.J."/>
            <person name="Wheat C.G."/>
            <person name="Glazer B.T."/>
            <person name="Huber J.A."/>
        </authorList>
    </citation>
    <scope>NUCLEOTIDE SEQUENCE [LARGE SCALE GENOMIC DNA]</scope>
</reference>
<dbReference type="GO" id="GO:0004519">
    <property type="term" value="F:endonuclease activity"/>
    <property type="evidence" value="ECO:0007669"/>
    <property type="project" value="InterPro"/>
</dbReference>
<dbReference type="GO" id="GO:0016887">
    <property type="term" value="F:ATP hydrolysis activity"/>
    <property type="evidence" value="ECO:0007669"/>
    <property type="project" value="InterPro"/>
</dbReference>
<dbReference type="Proteomes" id="UP000218327">
    <property type="component" value="Unassembled WGS sequence"/>
</dbReference>
<evidence type="ECO:0000313" key="3">
    <source>
        <dbReference type="EMBL" id="PCJ18315.1"/>
    </source>
</evidence>
<dbReference type="AlphaFoldDB" id="A0A2A5AGE3"/>
<evidence type="ECO:0008006" key="5">
    <source>
        <dbReference type="Google" id="ProtNLM"/>
    </source>
</evidence>
<comment type="caution">
    <text evidence="3">The sequence shown here is derived from an EMBL/GenBank/DDBJ whole genome shotgun (WGS) entry which is preliminary data.</text>
</comment>
<dbReference type="EMBL" id="NVVJ01000101">
    <property type="protein sequence ID" value="PCJ18315.1"/>
    <property type="molecule type" value="Genomic_DNA"/>
</dbReference>
<proteinExistence type="predicted"/>
<feature type="domain" description="Terminase large subunit GpA endonuclease" evidence="2">
    <location>
        <begin position="317"/>
        <end position="628"/>
    </location>
</feature>
<dbReference type="InterPro" id="IPR027417">
    <property type="entry name" value="P-loop_NTPase"/>
</dbReference>
<name>A0A2A5AGE3_9GAMM</name>
<dbReference type="Gene3D" id="3.40.50.300">
    <property type="entry name" value="P-loop containing nucleotide triphosphate hydrolases"/>
    <property type="match status" value="1"/>
</dbReference>
<organism evidence="3 4">
    <name type="scientific">SAR86 cluster bacterium</name>
    <dbReference type="NCBI Taxonomy" id="2030880"/>
    <lineage>
        <taxon>Bacteria</taxon>
        <taxon>Pseudomonadati</taxon>
        <taxon>Pseudomonadota</taxon>
        <taxon>Gammaproteobacteria</taxon>
        <taxon>SAR86 cluster</taxon>
    </lineage>
</organism>
<accession>A0A2A5AGE3</accession>
<protein>
    <recommendedName>
        <fullName evidence="5">Terminase</fullName>
    </recommendedName>
</protein>
<dbReference type="InterPro" id="IPR046454">
    <property type="entry name" value="GpA_endonuclease"/>
</dbReference>
<dbReference type="InterPro" id="IPR046453">
    <property type="entry name" value="GpA_ATPase"/>
</dbReference>
<dbReference type="Pfam" id="PF05876">
    <property type="entry name" value="GpA_ATPase"/>
    <property type="match status" value="1"/>
</dbReference>
<feature type="domain" description="Phage terminase large subunit GpA ATPase" evidence="1">
    <location>
        <begin position="44"/>
        <end position="287"/>
    </location>
</feature>
<gene>
    <name evidence="3" type="ORF">COA96_16990</name>
</gene>